<gene>
    <name evidence="8" type="ORF">B9Z65_7546</name>
</gene>
<feature type="transmembrane region" description="Helical" evidence="6">
    <location>
        <begin position="123"/>
        <end position="144"/>
    </location>
</feature>
<evidence type="ECO:0000256" key="4">
    <source>
        <dbReference type="ARBA" id="ARBA00022989"/>
    </source>
</evidence>
<dbReference type="STRING" id="40998.A0A2P7ZZU0"/>
<dbReference type="EMBL" id="NHZQ01000087">
    <property type="protein sequence ID" value="PSK53740.1"/>
    <property type="molecule type" value="Genomic_DNA"/>
</dbReference>
<feature type="transmembrane region" description="Helical" evidence="6">
    <location>
        <begin position="403"/>
        <end position="423"/>
    </location>
</feature>
<feature type="transmembrane region" description="Helical" evidence="6">
    <location>
        <begin position="331"/>
        <end position="356"/>
    </location>
</feature>
<feature type="transmembrane region" description="Helical" evidence="6">
    <location>
        <begin position="206"/>
        <end position="228"/>
    </location>
</feature>
<evidence type="ECO:0000313" key="9">
    <source>
        <dbReference type="Proteomes" id="UP000243723"/>
    </source>
</evidence>
<feature type="transmembrane region" description="Helical" evidence="6">
    <location>
        <begin position="248"/>
        <end position="277"/>
    </location>
</feature>
<proteinExistence type="inferred from homology"/>
<feature type="transmembrane region" description="Helical" evidence="6">
    <location>
        <begin position="444"/>
        <end position="462"/>
    </location>
</feature>
<feature type="transmembrane region" description="Helical" evidence="6">
    <location>
        <begin position="289"/>
        <end position="311"/>
    </location>
</feature>
<dbReference type="GO" id="GO:0015179">
    <property type="term" value="F:L-amino acid transmembrane transporter activity"/>
    <property type="evidence" value="ECO:0007669"/>
    <property type="project" value="TreeGrafter"/>
</dbReference>
<reference evidence="8 9" key="1">
    <citation type="submission" date="2017-05" db="EMBL/GenBank/DDBJ databases">
        <title>Draft genome sequence of Elsinoe australis.</title>
        <authorList>
            <person name="Cheng Q."/>
        </authorList>
    </citation>
    <scope>NUCLEOTIDE SEQUENCE [LARGE SCALE GENOMIC DNA]</scope>
    <source>
        <strain evidence="8 9">NL1</strain>
    </source>
</reference>
<dbReference type="PANTHER" id="PTHR22950:SF697">
    <property type="entry name" value="AMINO ACID TRANSPORTER (EUROFUNG)"/>
    <property type="match status" value="1"/>
</dbReference>
<comment type="subcellular location">
    <subcellularLocation>
        <location evidence="1">Membrane</location>
        <topology evidence="1">Multi-pass membrane protein</topology>
    </subcellularLocation>
</comment>
<evidence type="ECO:0000259" key="7">
    <source>
        <dbReference type="Pfam" id="PF01490"/>
    </source>
</evidence>
<comment type="caution">
    <text evidence="8">The sequence shown here is derived from an EMBL/GenBank/DDBJ whole genome shotgun (WGS) entry which is preliminary data.</text>
</comment>
<comment type="similarity">
    <text evidence="2">Belongs to the amino acid/polyamine transporter 2 family.</text>
</comment>
<sequence>MTYLQEEKKDHSYNSAEPQLTLSNEEAIAGYVGRTQDNFEVFKPGGDVNFRTVGWIWATVIFLKIMFAIGVLSIPTALAALGAFPGAVNIIGWCLLNTYSGVIMGEYWDSHPPVYIALIRQKAISGTVMLAVTAMASVAGGALLREFVGGLFIIDWTILAAGAIVGVSTAFNALSLHALCTNYFTLISVIIVICMSSIRKFEHLGWLTWAGFASVYSAVLIVVIGVTLRDRPAIAPQTGPYELGYVVIGSPSFVAGINAASAIFVSSAGTTAFMPVISEMRNPRDYKKSLYLCMAIVTASYLSFSLVVYRWCGVWVASPSLGSAGATLKRVAYGVAILGLTVTAALYSHVAAKYLFVRILRNSKHLQSNSPTHWMTWLGCNVCLGAVAFAIAGGVLIFNFVLSLAACIGNAPLTIVLPAYLYLHDYAHFRRGTLFEKAKYWLHWLMFAIGAFLTIGGTYGVVQGIMDAYNDGTIGRAFSCADNSGSV</sequence>
<evidence type="ECO:0000256" key="1">
    <source>
        <dbReference type="ARBA" id="ARBA00004141"/>
    </source>
</evidence>
<dbReference type="AlphaFoldDB" id="A0A2P7ZZU0"/>
<dbReference type="InterPro" id="IPR013057">
    <property type="entry name" value="AA_transpt_TM"/>
</dbReference>
<feature type="transmembrane region" description="Helical" evidence="6">
    <location>
        <begin position="81"/>
        <end position="103"/>
    </location>
</feature>
<keyword evidence="5 6" id="KW-0472">Membrane</keyword>
<dbReference type="Proteomes" id="UP000243723">
    <property type="component" value="Unassembled WGS sequence"/>
</dbReference>
<evidence type="ECO:0000256" key="3">
    <source>
        <dbReference type="ARBA" id="ARBA00022692"/>
    </source>
</evidence>
<name>A0A2P7ZZU0_9PEZI</name>
<accession>A0A2P7ZZU0</accession>
<feature type="transmembrane region" description="Helical" evidence="6">
    <location>
        <begin position="377"/>
        <end position="397"/>
    </location>
</feature>
<dbReference type="GO" id="GO:0016020">
    <property type="term" value="C:membrane"/>
    <property type="evidence" value="ECO:0007669"/>
    <property type="project" value="UniProtKB-SubCell"/>
</dbReference>
<dbReference type="OrthoDB" id="3162524at2759"/>
<keyword evidence="4 6" id="KW-1133">Transmembrane helix</keyword>
<protein>
    <recommendedName>
        <fullName evidence="7">Amino acid transporter transmembrane domain-containing protein</fullName>
    </recommendedName>
</protein>
<feature type="transmembrane region" description="Helical" evidence="6">
    <location>
        <begin position="151"/>
        <end position="170"/>
    </location>
</feature>
<feature type="transmembrane region" description="Helical" evidence="6">
    <location>
        <begin position="54"/>
        <end position="74"/>
    </location>
</feature>
<feature type="domain" description="Amino acid transporter transmembrane" evidence="7">
    <location>
        <begin position="52"/>
        <end position="462"/>
    </location>
</feature>
<dbReference type="PANTHER" id="PTHR22950">
    <property type="entry name" value="AMINO ACID TRANSPORTER"/>
    <property type="match status" value="1"/>
</dbReference>
<evidence type="ECO:0000256" key="5">
    <source>
        <dbReference type="ARBA" id="ARBA00023136"/>
    </source>
</evidence>
<dbReference type="Pfam" id="PF01490">
    <property type="entry name" value="Aa_trans"/>
    <property type="match status" value="1"/>
</dbReference>
<evidence type="ECO:0000256" key="2">
    <source>
        <dbReference type="ARBA" id="ARBA00008066"/>
    </source>
</evidence>
<keyword evidence="9" id="KW-1185">Reference proteome</keyword>
<feature type="transmembrane region" description="Helical" evidence="6">
    <location>
        <begin position="176"/>
        <end position="194"/>
    </location>
</feature>
<evidence type="ECO:0000313" key="8">
    <source>
        <dbReference type="EMBL" id="PSK53740.1"/>
    </source>
</evidence>
<organism evidence="8 9">
    <name type="scientific">Elsinoe australis</name>
    <dbReference type="NCBI Taxonomy" id="40998"/>
    <lineage>
        <taxon>Eukaryota</taxon>
        <taxon>Fungi</taxon>
        <taxon>Dikarya</taxon>
        <taxon>Ascomycota</taxon>
        <taxon>Pezizomycotina</taxon>
        <taxon>Dothideomycetes</taxon>
        <taxon>Dothideomycetidae</taxon>
        <taxon>Myriangiales</taxon>
        <taxon>Elsinoaceae</taxon>
        <taxon>Elsinoe</taxon>
    </lineage>
</organism>
<keyword evidence="3 6" id="KW-0812">Transmembrane</keyword>
<evidence type="ECO:0000256" key="6">
    <source>
        <dbReference type="SAM" id="Phobius"/>
    </source>
</evidence>